<dbReference type="Proteomes" id="UP000503540">
    <property type="component" value="Chromosome"/>
</dbReference>
<accession>A0A6G9YND4</accession>
<dbReference type="RefSeq" id="WP_203217416.1">
    <property type="nucleotide sequence ID" value="NZ_CP046172.1"/>
</dbReference>
<gene>
    <name evidence="1" type="ORF">F5544_34405</name>
</gene>
<proteinExistence type="predicted"/>
<sequence>MGSLGSQRPEIEHAEYVRQYAEMTRMRDGVGMVGWRLTFGGMLIQNVTFDCADPYELAVF</sequence>
<evidence type="ECO:0000313" key="1">
    <source>
        <dbReference type="EMBL" id="QIS14714.1"/>
    </source>
</evidence>
<organism evidence="1 2">
    <name type="scientific">Nocardia arthritidis</name>
    <dbReference type="NCBI Taxonomy" id="228602"/>
    <lineage>
        <taxon>Bacteria</taxon>
        <taxon>Bacillati</taxon>
        <taxon>Actinomycetota</taxon>
        <taxon>Actinomycetes</taxon>
        <taxon>Mycobacteriales</taxon>
        <taxon>Nocardiaceae</taxon>
        <taxon>Nocardia</taxon>
    </lineage>
</organism>
<evidence type="ECO:0000313" key="2">
    <source>
        <dbReference type="Proteomes" id="UP000503540"/>
    </source>
</evidence>
<reference evidence="1 2" key="1">
    <citation type="journal article" date="2019" name="ACS Chem. Biol.">
        <title>Identification and Mobilization of a Cryptic Antibiotic Biosynthesis Gene Locus from a Human-Pathogenic Nocardia Isolate.</title>
        <authorList>
            <person name="Herisse M."/>
            <person name="Ishida K."/>
            <person name="Porter J.L."/>
            <person name="Howden B."/>
            <person name="Hertweck C."/>
            <person name="Stinear T.P."/>
            <person name="Pidot S.J."/>
        </authorList>
    </citation>
    <scope>NUCLEOTIDE SEQUENCE [LARGE SCALE GENOMIC DNA]</scope>
    <source>
        <strain evidence="1 2">AUSMDU00012717</strain>
    </source>
</reference>
<keyword evidence="2" id="KW-1185">Reference proteome</keyword>
<protein>
    <submittedName>
        <fullName evidence="1">Uncharacterized protein</fullName>
    </submittedName>
</protein>
<dbReference type="AlphaFoldDB" id="A0A6G9YND4"/>
<name>A0A6G9YND4_9NOCA</name>
<dbReference type="EMBL" id="CP046172">
    <property type="protein sequence ID" value="QIS14714.1"/>
    <property type="molecule type" value="Genomic_DNA"/>
</dbReference>
<dbReference type="KEGG" id="nah:F5544_34405"/>